<name>A0A1V9EIB5_9BACT</name>
<reference evidence="2" key="1">
    <citation type="submission" date="2016-04" db="EMBL/GenBank/DDBJ databases">
        <authorList>
            <person name="Chen L."/>
            <person name="Zhuang W."/>
            <person name="Wang G."/>
        </authorList>
    </citation>
    <scope>NUCLEOTIDE SEQUENCE [LARGE SCALE GENOMIC DNA]</scope>
    <source>
        <strain evidence="2">17621</strain>
    </source>
</reference>
<sequence>MARLNKGILDDFSGKVGKVIGSSWRGIAYMRSIGRKTGKAKTLNQEIQQAKFKTASSFGQSMHDLFELGFKDYAQKMTGTNYAQSIILKEAIIGDHPDFKIDYSKVQVSKGKLTKAKTPAVAPGAAGAVVFTWTSNAGQKTAKANDQSILVAYCPELNETMFVIGATRDTGTASFDVADFSGKAVQTWLSFITANGKLVADSTYLGEVTVA</sequence>
<dbReference type="OrthoDB" id="821958at2"/>
<dbReference type="Pfam" id="PF19781">
    <property type="entry name" value="DUF6266"/>
    <property type="match status" value="1"/>
</dbReference>
<dbReference type="EMBL" id="LVXG01000027">
    <property type="protein sequence ID" value="OQP45878.1"/>
    <property type="molecule type" value="Genomic_DNA"/>
</dbReference>
<keyword evidence="2" id="KW-1185">Reference proteome</keyword>
<organism evidence="1 2">
    <name type="scientific">Niastella yeongjuensis</name>
    <dbReference type="NCBI Taxonomy" id="354355"/>
    <lineage>
        <taxon>Bacteria</taxon>
        <taxon>Pseudomonadati</taxon>
        <taxon>Bacteroidota</taxon>
        <taxon>Chitinophagia</taxon>
        <taxon>Chitinophagales</taxon>
        <taxon>Chitinophagaceae</taxon>
        <taxon>Niastella</taxon>
    </lineage>
</organism>
<proteinExistence type="predicted"/>
<dbReference type="AlphaFoldDB" id="A0A1V9EIB5"/>
<evidence type="ECO:0000313" key="1">
    <source>
        <dbReference type="EMBL" id="OQP45878.1"/>
    </source>
</evidence>
<dbReference type="Proteomes" id="UP000192610">
    <property type="component" value="Unassembled WGS sequence"/>
</dbReference>
<dbReference type="RefSeq" id="WP_081202201.1">
    <property type="nucleotide sequence ID" value="NZ_FOCZ01000021.1"/>
</dbReference>
<evidence type="ECO:0000313" key="2">
    <source>
        <dbReference type="Proteomes" id="UP000192610"/>
    </source>
</evidence>
<dbReference type="InterPro" id="IPR046233">
    <property type="entry name" value="DUF6266"/>
</dbReference>
<gene>
    <name evidence="1" type="ORF">A4H97_32065</name>
</gene>
<accession>A0A1V9EIB5</accession>
<dbReference type="STRING" id="354355.SAMN05660816_06495"/>
<comment type="caution">
    <text evidence="1">The sequence shown here is derived from an EMBL/GenBank/DDBJ whole genome shotgun (WGS) entry which is preliminary data.</text>
</comment>
<protein>
    <submittedName>
        <fullName evidence="1">Uncharacterized protein</fullName>
    </submittedName>
</protein>